<keyword evidence="2" id="KW-0184">Conjugation</keyword>
<evidence type="ECO:0000256" key="2">
    <source>
        <dbReference type="ARBA" id="ARBA00022971"/>
    </source>
</evidence>
<dbReference type="RefSeq" id="WP_005930696.1">
    <property type="nucleotide sequence ID" value="NZ_JACLYY010000003.1"/>
</dbReference>
<comment type="similarity">
    <text evidence="1">Belongs to the MobA/MobL family.</text>
</comment>
<evidence type="ECO:0000256" key="1">
    <source>
        <dbReference type="ARBA" id="ARBA00010873"/>
    </source>
</evidence>
<dbReference type="InterPro" id="IPR005053">
    <property type="entry name" value="MobA_MobL"/>
</dbReference>
<evidence type="ECO:0000313" key="5">
    <source>
        <dbReference type="Proteomes" id="UP000716906"/>
    </source>
</evidence>
<evidence type="ECO:0000313" key="4">
    <source>
        <dbReference type="EMBL" id="MBM6737437.1"/>
    </source>
</evidence>
<sequence length="502" mass="57131">MIPIAIYHCNISIVSRGKGKSAVAAAAYRSGEKLTNEWDGMTHDYTRKGGVVHTEILLPPNAPPSFSDRSTLWNSVELYEKAGNAQLAREIDAALPIELSREEQIRLVREYCSSQFVSRGMCVDYAIHDTGKGNPHCHIMLTMRPLDERGAWAAKSKKEYDLDENGERIRLPSGKYKARKVDLTGWNDKGNALLWRKAWADISNAYLERAGSPERIDHRSNAERGIDELPTVHMGVAACQMEKKGIATEKGELNRNIQKANRLIREIRAQIGKLKEWIGELFKARETAPEQPPQSPGLANLLMKYLSVQREKSRKYSQSWQRQHTADELKTVAKAVNYLSEHGISTLDELDAALSSVSDQADAIREGMKTAEKRMKELQKLIEYGKNYTEYKPIHDELKKLKNGWTSKRDKYEEAHRAELTLWNAASRYLHANLPKGTKTLPISEWEKEYATLSGQRTAEYTKLKETRAEVAELHNIRKCVDIALKADQPEQTRAKRHDLER</sequence>
<evidence type="ECO:0000259" key="3">
    <source>
        <dbReference type="Pfam" id="PF03389"/>
    </source>
</evidence>
<dbReference type="Pfam" id="PF03389">
    <property type="entry name" value="MobA_MobL"/>
    <property type="match status" value="1"/>
</dbReference>
<dbReference type="Gene3D" id="3.30.930.30">
    <property type="match status" value="1"/>
</dbReference>
<keyword evidence="5" id="KW-1185">Reference proteome</keyword>
<dbReference type="EMBL" id="JACLYY010000003">
    <property type="protein sequence ID" value="MBM6737437.1"/>
    <property type="molecule type" value="Genomic_DNA"/>
</dbReference>
<name>A0ABS2E728_9FIRM</name>
<feature type="domain" description="MobA/MobL protein" evidence="3">
    <location>
        <begin position="20"/>
        <end position="244"/>
    </location>
</feature>
<dbReference type="Proteomes" id="UP000716906">
    <property type="component" value="Unassembled WGS sequence"/>
</dbReference>
<dbReference type="NCBIfam" id="NF041496">
    <property type="entry name" value="MobQ"/>
    <property type="match status" value="1"/>
</dbReference>
<reference evidence="4 5" key="1">
    <citation type="journal article" date="2021" name="Sci. Rep.">
        <title>The distribution of antibiotic resistance genes in chicken gut microbiota commensals.</title>
        <authorList>
            <person name="Juricova H."/>
            <person name="Matiasovicova J."/>
            <person name="Kubasova T."/>
            <person name="Cejkova D."/>
            <person name="Rychlik I."/>
        </authorList>
    </citation>
    <scope>NUCLEOTIDE SEQUENCE [LARGE SCALE GENOMIC DNA]</scope>
    <source>
        <strain evidence="4 5">An773</strain>
    </source>
</reference>
<proteinExistence type="inferred from homology"/>
<accession>A0ABS2E728</accession>
<gene>
    <name evidence="4" type="ORF">H7U36_04850</name>
</gene>
<comment type="caution">
    <text evidence="4">The sequence shown here is derived from an EMBL/GenBank/DDBJ whole genome shotgun (WGS) entry which is preliminary data.</text>
</comment>
<organism evidence="4 5">
    <name type="scientific">Faecalicatena fissicatena</name>
    <dbReference type="NCBI Taxonomy" id="290055"/>
    <lineage>
        <taxon>Bacteria</taxon>
        <taxon>Bacillati</taxon>
        <taxon>Bacillota</taxon>
        <taxon>Clostridia</taxon>
        <taxon>Lachnospirales</taxon>
        <taxon>Lachnospiraceae</taxon>
        <taxon>Faecalicatena</taxon>
    </lineage>
</organism>
<protein>
    <submittedName>
        <fullName evidence="4">MobA/MobL family protein</fullName>
    </submittedName>
</protein>